<evidence type="ECO:0000313" key="10">
    <source>
        <dbReference type="EMBL" id="GBF91927.1"/>
    </source>
</evidence>
<dbReference type="NCBIfam" id="TIGR02765">
    <property type="entry name" value="crypto_DASH"/>
    <property type="match status" value="1"/>
</dbReference>
<keyword evidence="10" id="KW-0456">Lyase</keyword>
<protein>
    <recommendedName>
        <fullName evidence="7">Cryptochrome DASH</fullName>
    </recommendedName>
</protein>
<feature type="compositionally biased region" description="Gly residues" evidence="8">
    <location>
        <begin position="558"/>
        <end position="596"/>
    </location>
</feature>
<dbReference type="GO" id="GO:0003904">
    <property type="term" value="F:deoxyribodipyrimidine photo-lyase activity"/>
    <property type="evidence" value="ECO:0007669"/>
    <property type="project" value="TreeGrafter"/>
</dbReference>
<dbReference type="InterPro" id="IPR005101">
    <property type="entry name" value="Cryptochr/Photolyase_FAD-bd"/>
</dbReference>
<dbReference type="OrthoDB" id="435881at2759"/>
<dbReference type="PRINTS" id="PR00147">
    <property type="entry name" value="DNAPHOTLYASE"/>
</dbReference>
<feature type="site" description="Electron transfer via tryptophanyl radical" evidence="6">
    <location>
        <position position="479"/>
    </location>
</feature>
<dbReference type="GO" id="GO:0003677">
    <property type="term" value="F:DNA binding"/>
    <property type="evidence" value="ECO:0007669"/>
    <property type="project" value="TreeGrafter"/>
</dbReference>
<keyword evidence="4 7" id="KW-0157">Chromophore</keyword>
<dbReference type="STRING" id="307507.A0A2V0P3Z8"/>
<dbReference type="GO" id="GO:0071949">
    <property type="term" value="F:FAD binding"/>
    <property type="evidence" value="ECO:0007669"/>
    <property type="project" value="TreeGrafter"/>
</dbReference>
<dbReference type="Pfam" id="PF00875">
    <property type="entry name" value="DNA_photolyase"/>
    <property type="match status" value="1"/>
</dbReference>
<comment type="caution">
    <text evidence="10">The sequence shown here is derived from an EMBL/GenBank/DDBJ whole genome shotgun (WGS) entry which is preliminary data.</text>
</comment>
<dbReference type="GO" id="GO:0000719">
    <property type="term" value="P:photoreactive repair"/>
    <property type="evidence" value="ECO:0007669"/>
    <property type="project" value="TreeGrafter"/>
</dbReference>
<dbReference type="InParanoid" id="A0A2V0P3Z8"/>
<comment type="cofactor">
    <cofactor evidence="5 7">
        <name>FAD</name>
        <dbReference type="ChEBI" id="CHEBI:57692"/>
    </cofactor>
    <text evidence="5 7">Binds 1 FAD per subunit.</text>
</comment>
<dbReference type="SUPFAM" id="SSF48173">
    <property type="entry name" value="Cryptochrome/photolyase FAD-binding domain"/>
    <property type="match status" value="1"/>
</dbReference>
<dbReference type="InterPro" id="IPR002081">
    <property type="entry name" value="Cryptochrome/DNA_photolyase_1"/>
</dbReference>
<feature type="region of interest" description="Disordered" evidence="8">
    <location>
        <begin position="547"/>
        <end position="607"/>
    </location>
</feature>
<evidence type="ECO:0000256" key="5">
    <source>
        <dbReference type="PIRSR" id="PIRSR602081-1"/>
    </source>
</evidence>
<gene>
    <name evidence="10" type="ORF">Rsub_04651</name>
</gene>
<feature type="domain" description="Photolyase/cryptochrome alpha/beta" evidence="9">
    <location>
        <begin position="15"/>
        <end position="182"/>
    </location>
</feature>
<evidence type="ECO:0000259" key="9">
    <source>
        <dbReference type="PROSITE" id="PS51645"/>
    </source>
</evidence>
<feature type="site" description="Electron transfer via tryptophanyl radical" evidence="6">
    <location>
        <position position="403"/>
    </location>
</feature>
<feature type="binding site" evidence="5">
    <location>
        <position position="319"/>
    </location>
    <ligand>
        <name>FAD</name>
        <dbReference type="ChEBI" id="CHEBI:57692"/>
    </ligand>
</feature>
<feature type="binding site" evidence="5">
    <location>
        <begin position="469"/>
        <end position="471"/>
    </location>
    <ligand>
        <name>FAD</name>
        <dbReference type="ChEBI" id="CHEBI:57692"/>
    </ligand>
</feature>
<dbReference type="InterPro" id="IPR014729">
    <property type="entry name" value="Rossmann-like_a/b/a_fold"/>
</dbReference>
<feature type="region of interest" description="Disordered" evidence="8">
    <location>
        <begin position="229"/>
        <end position="264"/>
    </location>
</feature>
<dbReference type="Gene3D" id="1.10.579.10">
    <property type="entry name" value="DNA Cyclobutane Dipyrimidine Photolyase, subunit A, domain 3"/>
    <property type="match status" value="1"/>
</dbReference>
<evidence type="ECO:0000256" key="4">
    <source>
        <dbReference type="ARBA" id="ARBA00022991"/>
    </source>
</evidence>
<dbReference type="Proteomes" id="UP000247498">
    <property type="component" value="Unassembled WGS sequence"/>
</dbReference>
<name>A0A2V0P3Z8_9CHLO</name>
<dbReference type="InterPro" id="IPR014133">
    <property type="entry name" value="Cry_DASH"/>
</dbReference>
<dbReference type="PROSITE" id="PS51645">
    <property type="entry name" value="PHR_CRY_ALPHA_BETA"/>
    <property type="match status" value="1"/>
</dbReference>
<feature type="compositionally biased region" description="Basic and acidic residues" evidence="8">
    <location>
        <begin position="233"/>
        <end position="252"/>
    </location>
</feature>
<comment type="function">
    <text evidence="7">May have a photoreceptor function.</text>
</comment>
<evidence type="ECO:0000256" key="2">
    <source>
        <dbReference type="ARBA" id="ARBA00022630"/>
    </source>
</evidence>
<evidence type="ECO:0000256" key="8">
    <source>
        <dbReference type="SAM" id="MobiDB-lite"/>
    </source>
</evidence>
<dbReference type="Pfam" id="PF03441">
    <property type="entry name" value="FAD_binding_7"/>
    <property type="match status" value="1"/>
</dbReference>
<evidence type="ECO:0000256" key="7">
    <source>
        <dbReference type="RuleBase" id="RU367151"/>
    </source>
</evidence>
<dbReference type="EMBL" id="BDRX01000028">
    <property type="protein sequence ID" value="GBF91927.1"/>
    <property type="molecule type" value="Genomic_DNA"/>
</dbReference>
<feature type="compositionally biased region" description="Gly residues" evidence="8">
    <location>
        <begin position="193"/>
        <end position="216"/>
    </location>
</feature>
<feature type="region of interest" description="Disordered" evidence="8">
    <location>
        <begin position="185"/>
        <end position="216"/>
    </location>
</feature>
<dbReference type="PANTHER" id="PTHR11455:SF22">
    <property type="entry name" value="CRYPTOCHROME DASH"/>
    <property type="match status" value="1"/>
</dbReference>
<dbReference type="AlphaFoldDB" id="A0A2V0P3Z8"/>
<proteinExistence type="inferred from homology"/>
<dbReference type="InterPro" id="IPR006050">
    <property type="entry name" value="DNA_photolyase_N"/>
</dbReference>
<evidence type="ECO:0000256" key="6">
    <source>
        <dbReference type="PIRSR" id="PIRSR602081-2"/>
    </source>
</evidence>
<evidence type="ECO:0000256" key="1">
    <source>
        <dbReference type="ARBA" id="ARBA00005862"/>
    </source>
</evidence>
<dbReference type="InterPro" id="IPR036134">
    <property type="entry name" value="Crypto/Photolyase_FAD-like_sf"/>
</dbReference>
<accession>A0A2V0P3Z8</accession>
<comment type="similarity">
    <text evidence="1 7">Belongs to the DNA photolyase class-1 family.</text>
</comment>
<reference evidence="10 11" key="1">
    <citation type="journal article" date="2018" name="Sci. Rep.">
        <title>Raphidocelis subcapitata (=Pseudokirchneriella subcapitata) provides an insight into genome evolution and environmental adaptations in the Sphaeropleales.</title>
        <authorList>
            <person name="Suzuki S."/>
            <person name="Yamaguchi H."/>
            <person name="Nakajima N."/>
            <person name="Kawachi M."/>
        </authorList>
    </citation>
    <scope>NUCLEOTIDE SEQUENCE [LARGE SCALE GENOMIC DNA]</scope>
    <source>
        <strain evidence="10 11">NIES-35</strain>
    </source>
</reference>
<dbReference type="InterPro" id="IPR018394">
    <property type="entry name" value="DNA_photolyase_1_CS_C"/>
</dbReference>
<evidence type="ECO:0000313" key="11">
    <source>
        <dbReference type="Proteomes" id="UP000247498"/>
    </source>
</evidence>
<feature type="site" description="Electron transfer via tryptophanyl radical" evidence="6">
    <location>
        <position position="456"/>
    </location>
</feature>
<keyword evidence="11" id="KW-1185">Reference proteome</keyword>
<comment type="cofactor">
    <cofactor evidence="7">
        <name>(6R)-5,10-methylene-5,6,7,8-tetrahydrofolate</name>
        <dbReference type="ChEBI" id="CHEBI:15636"/>
    </cofactor>
    <text evidence="7">Binds 1 5,10-methenyltetrahydrofolate (MTHF) per subunit.</text>
</comment>
<dbReference type="PROSITE" id="PS00394">
    <property type="entry name" value="DNA_PHOTOLYASES_1_1"/>
    <property type="match status" value="1"/>
</dbReference>
<evidence type="ECO:0000256" key="3">
    <source>
        <dbReference type="ARBA" id="ARBA00022827"/>
    </source>
</evidence>
<dbReference type="InterPro" id="IPR036155">
    <property type="entry name" value="Crypto/Photolyase_N_sf"/>
</dbReference>
<sequence length="607" mass="64227">MAASSPSPAPAAARRAAVIWFRNDLRLRDNEAVARAAAKVKSGEAAGVVPLYVFDPRFFAASAWGSVKTGPHRAEFLLQSVAALQGSLRDLGSDLVVAVGKPEEIIPGARDLRGSEVPDLCFAKSACLGRRAGCLLSGGGGAGGVVLTQEEVTSEELAVDAKVARAVKPLGAALEKVWGSTLYHREDLPKPFSGGGGDGGRGGGGRGGGGRGGGAGVGGELAGLPDVFTPFKDGVERGSKIRPELPPPRRGDLPLPPSGLPPGAATRLPEWGELPFPSGAAPARPAACAGAALQFKGGEEAALARLKYYLWDSDLVANYFNIRNGMLGGDYSTKLAPWLAAGCISPRTIYHDIKRYEAERGGNKSTYWVVFELTWRDYFKFFALKHGNSIFFETGTSGLPLAWSKDPELFDRWAAGRTGMPLVDANMRELKATGWMSNRGRQNVASYLVLDLGVDWRRGADWFEHHLLDYDVASNWGNWVAAAGLTGGRVNHFNVTKQSKDYDPNGDYIRHWVPELKNVPPERVHEPWLMSKDEQGRYGVAIGQDYPNPIPASRFGRPHGGGGGGGRGGGGRGGGGGGRGGRFGGGGGGGGRGGGRSRPRSEFERFG</sequence>
<dbReference type="Gene3D" id="1.25.40.80">
    <property type="match status" value="1"/>
</dbReference>
<keyword evidence="2 5" id="KW-0285">Flavoprotein</keyword>
<dbReference type="SUPFAM" id="SSF52425">
    <property type="entry name" value="Cryptochrome/photolyase, N-terminal domain"/>
    <property type="match status" value="1"/>
</dbReference>
<dbReference type="Gene3D" id="3.40.50.620">
    <property type="entry name" value="HUPs"/>
    <property type="match status" value="1"/>
</dbReference>
<organism evidence="10 11">
    <name type="scientific">Raphidocelis subcapitata</name>
    <dbReference type="NCBI Taxonomy" id="307507"/>
    <lineage>
        <taxon>Eukaryota</taxon>
        <taxon>Viridiplantae</taxon>
        <taxon>Chlorophyta</taxon>
        <taxon>core chlorophytes</taxon>
        <taxon>Chlorophyceae</taxon>
        <taxon>CS clade</taxon>
        <taxon>Sphaeropleales</taxon>
        <taxon>Selenastraceae</taxon>
        <taxon>Raphidocelis</taxon>
    </lineage>
</organism>
<dbReference type="FunCoup" id="A0A2V0P3Z8">
    <property type="interactions" value="42"/>
</dbReference>
<keyword evidence="3 5" id="KW-0274">FAD</keyword>
<dbReference type="PANTHER" id="PTHR11455">
    <property type="entry name" value="CRYPTOCHROME"/>
    <property type="match status" value="1"/>
</dbReference>